<dbReference type="HOGENOM" id="CLU_012627_0_0_1"/>
<keyword evidence="3" id="KW-1185">Reference proteome</keyword>
<dbReference type="GO" id="GO:0035516">
    <property type="term" value="F:broad specificity oxidative DNA demethylase activity"/>
    <property type="evidence" value="ECO:0007669"/>
    <property type="project" value="TreeGrafter"/>
</dbReference>
<evidence type="ECO:0000256" key="1">
    <source>
        <dbReference type="SAM" id="MobiDB-lite"/>
    </source>
</evidence>
<feature type="region of interest" description="Disordered" evidence="1">
    <location>
        <begin position="54"/>
        <end position="175"/>
    </location>
</feature>
<dbReference type="GeneID" id="19402317"/>
<dbReference type="OrthoDB" id="2163491at2759"/>
<evidence type="ECO:0000313" key="3">
    <source>
        <dbReference type="Proteomes" id="UP000016935"/>
    </source>
</evidence>
<dbReference type="Proteomes" id="UP000016935">
    <property type="component" value="Unassembled WGS sequence"/>
</dbReference>
<dbReference type="InterPro" id="IPR037151">
    <property type="entry name" value="AlkB-like_sf"/>
</dbReference>
<name>R0II62_EXST2</name>
<dbReference type="EMBL" id="KB908703">
    <property type="protein sequence ID" value="EOA84875.1"/>
    <property type="molecule type" value="Genomic_DNA"/>
</dbReference>
<evidence type="ECO:0008006" key="4">
    <source>
        <dbReference type="Google" id="ProtNLM"/>
    </source>
</evidence>
<feature type="compositionally biased region" description="Polar residues" evidence="1">
    <location>
        <begin position="134"/>
        <end position="171"/>
    </location>
</feature>
<dbReference type="PANTHER" id="PTHR31573:SF4">
    <property type="entry name" value="FE2OG DIOXYGENASE DOMAIN-CONTAINING PROTEIN"/>
    <property type="match status" value="1"/>
</dbReference>
<feature type="compositionally biased region" description="Basic residues" evidence="1">
    <location>
        <begin position="121"/>
        <end position="132"/>
    </location>
</feature>
<dbReference type="PANTHER" id="PTHR31573">
    <property type="entry name" value="ALPHA-KETOGLUTARATE-DEPENDENT DIOXYGENASE ALKB HOMOLOG 2"/>
    <property type="match status" value="1"/>
</dbReference>
<dbReference type="GO" id="GO:0051747">
    <property type="term" value="F:cytosine C-5 DNA demethylase activity"/>
    <property type="evidence" value="ECO:0007669"/>
    <property type="project" value="TreeGrafter"/>
</dbReference>
<dbReference type="SUPFAM" id="SSF51197">
    <property type="entry name" value="Clavaminate synthase-like"/>
    <property type="match status" value="1"/>
</dbReference>
<proteinExistence type="predicted"/>
<reference evidence="2 3" key="1">
    <citation type="journal article" date="2012" name="PLoS Pathog.">
        <title>Diverse lifestyles and strategies of plant pathogenesis encoded in the genomes of eighteen Dothideomycetes fungi.</title>
        <authorList>
            <person name="Ohm R.A."/>
            <person name="Feau N."/>
            <person name="Henrissat B."/>
            <person name="Schoch C.L."/>
            <person name="Horwitz B.A."/>
            <person name="Barry K.W."/>
            <person name="Condon B.J."/>
            <person name="Copeland A.C."/>
            <person name="Dhillon B."/>
            <person name="Glaser F."/>
            <person name="Hesse C.N."/>
            <person name="Kosti I."/>
            <person name="LaButti K."/>
            <person name="Lindquist E.A."/>
            <person name="Lucas S."/>
            <person name="Salamov A.A."/>
            <person name="Bradshaw R.E."/>
            <person name="Ciuffetti L."/>
            <person name="Hamelin R.C."/>
            <person name="Kema G.H.J."/>
            <person name="Lawrence C."/>
            <person name="Scott J.A."/>
            <person name="Spatafora J.W."/>
            <person name="Turgeon B.G."/>
            <person name="de Wit P.J.G.M."/>
            <person name="Zhong S."/>
            <person name="Goodwin S.B."/>
            <person name="Grigoriev I.V."/>
        </authorList>
    </citation>
    <scope>NUCLEOTIDE SEQUENCE [LARGE SCALE GENOMIC DNA]</scope>
    <source>
        <strain evidence="3">28A</strain>
    </source>
</reference>
<dbReference type="Gene3D" id="2.60.120.590">
    <property type="entry name" value="Alpha-ketoglutarate-dependent dioxygenase AlkB-like"/>
    <property type="match status" value="1"/>
</dbReference>
<sequence length="991" mass="110309">MEASAMEHQRRHLTLSSLSPPPALVQVKLERSLYYNHRLVHCEKFLTHVFTGTRMAPSKRKREDESNWTDDRPAQSRKSVSETAETEPHQVLGNYETLSSHRPTRQRKPPQRLCDEVQPATKRKTTLRKPSRAGKSSRTTKIARRTSVQSKVELSPDSQLNQHEDGASQSPKKSKIVALKVSPSASVPSQDVMRTNVPQSDAYNRTPLSGLLDISNFGSPNEGHASQTPPLQHFQSVSLFPTPNTAVSHGASIGPVSDGELQEHLPADEPHGGQATFLLGHGQPLNENGDSLSHDTQECGAATTAVGQSPSDFTHLEDWLVSQNITKRVNPSGHGFFTQPAATYTDSEATIECDDTTRPFMDGSLCLLDDQQLHAISKQLHAQRNIGVDKPMPMAQPEVWAEGRQELCETLHFYRSYQGACYATGGFVRGFMFDKVAHERDYIDSNVVISRAVGGLTKDKESGAMKASRDQVEDSVALGLKNCMLYRNPVVVITGIDNPHIPSKPPHQYCVLDYFKPTHIWAEKSGSSVMFRYRFEKLNSKKESWWQARDGTKAIELGLLPKPVEKTCGSCGVDSQQIYLNGWMCLQPNCRSFWKMAVPASGRGRRSALQEPDETTLLYDPRFLKQKTVWENDDQEYPLVSNTAELSTHPLPGEDTSVAFWSGIVCPDCGRCISRLNWTKWECPNPTCDYIRSPPHALISALALRDPLWPVTDSYTLSRDTLSPLVGFSVHFEHGYRINRYTLPGIDGFITHMVANKRVLEEHGGPDTMFEELQQTDIGLQRRPLPTGQLKGPNYCRQFLVNYGMPYKFVAATQSHSFDGAARPITHTRSRLNWAAQYLLSRESGTTSPQQAWNAATQFNEVLALGYFQEQKINYHDDGEFGLGPTTATLSLGAPGTMRIRMKARRYHGMSSVAGVYDDVAPVPGCEQYDARAALQPELEALRATDTKAYNARRKQIPKELGLHSRGQSAVCAHVQVYRSAVVEARGQAGV</sequence>
<organism evidence="2 3">
    <name type="scientific">Exserohilum turcicum (strain 28A)</name>
    <name type="common">Northern leaf blight fungus</name>
    <name type="synonym">Setosphaeria turcica</name>
    <dbReference type="NCBI Taxonomy" id="671987"/>
    <lineage>
        <taxon>Eukaryota</taxon>
        <taxon>Fungi</taxon>
        <taxon>Dikarya</taxon>
        <taxon>Ascomycota</taxon>
        <taxon>Pezizomycotina</taxon>
        <taxon>Dothideomycetes</taxon>
        <taxon>Pleosporomycetidae</taxon>
        <taxon>Pleosporales</taxon>
        <taxon>Pleosporineae</taxon>
        <taxon>Pleosporaceae</taxon>
        <taxon>Exserohilum</taxon>
    </lineage>
</organism>
<dbReference type="AlphaFoldDB" id="R0II62"/>
<dbReference type="eggNOG" id="ENOG502RXDU">
    <property type="taxonomic scope" value="Eukaryota"/>
</dbReference>
<dbReference type="GO" id="GO:0006307">
    <property type="term" value="P:DNA alkylation repair"/>
    <property type="evidence" value="ECO:0007669"/>
    <property type="project" value="TreeGrafter"/>
</dbReference>
<dbReference type="STRING" id="671987.R0II62"/>
<dbReference type="GO" id="GO:0008198">
    <property type="term" value="F:ferrous iron binding"/>
    <property type="evidence" value="ECO:0007669"/>
    <property type="project" value="TreeGrafter"/>
</dbReference>
<dbReference type="InterPro" id="IPR032852">
    <property type="entry name" value="ALKBH2"/>
</dbReference>
<reference evidence="2 3" key="2">
    <citation type="journal article" date="2013" name="PLoS Genet.">
        <title>Comparative genome structure, secondary metabolite, and effector coding capacity across Cochliobolus pathogens.</title>
        <authorList>
            <person name="Condon B.J."/>
            <person name="Leng Y."/>
            <person name="Wu D."/>
            <person name="Bushley K.E."/>
            <person name="Ohm R.A."/>
            <person name="Otillar R."/>
            <person name="Martin J."/>
            <person name="Schackwitz W."/>
            <person name="Grimwood J."/>
            <person name="MohdZainudin N."/>
            <person name="Xue C."/>
            <person name="Wang R."/>
            <person name="Manning V.A."/>
            <person name="Dhillon B."/>
            <person name="Tu Z.J."/>
            <person name="Steffenson B.J."/>
            <person name="Salamov A."/>
            <person name="Sun H."/>
            <person name="Lowry S."/>
            <person name="LaButti K."/>
            <person name="Han J."/>
            <person name="Copeland A."/>
            <person name="Lindquist E."/>
            <person name="Barry K."/>
            <person name="Schmutz J."/>
            <person name="Baker S.E."/>
            <person name="Ciuffetti L.M."/>
            <person name="Grigoriev I.V."/>
            <person name="Zhong S."/>
            <person name="Turgeon B.G."/>
        </authorList>
    </citation>
    <scope>NUCLEOTIDE SEQUENCE [LARGE SCALE GENOMIC DNA]</scope>
    <source>
        <strain evidence="3">28A</strain>
    </source>
</reference>
<gene>
    <name evidence="2" type="ORF">SETTUDRAFT_20389</name>
</gene>
<accession>R0II62</accession>
<dbReference type="RefSeq" id="XP_008026890.1">
    <property type="nucleotide sequence ID" value="XM_008028699.1"/>
</dbReference>
<feature type="compositionally biased region" description="Basic and acidic residues" evidence="1">
    <location>
        <begin position="61"/>
        <end position="74"/>
    </location>
</feature>
<evidence type="ECO:0000313" key="2">
    <source>
        <dbReference type="EMBL" id="EOA84875.1"/>
    </source>
</evidence>
<protein>
    <recommendedName>
        <fullName evidence="4">Alpha-ketoglutarate-dependent dioxygenase AlkB-like domain-containing protein</fullName>
    </recommendedName>
</protein>